<keyword evidence="13" id="KW-0830">Ubiquinone</keyword>
<comment type="subcellular location">
    <subcellularLocation>
        <location evidence="2">Mitochondrion inner membrane</location>
        <topology evidence="2">Multi-pass membrane protein</topology>
    </subcellularLocation>
</comment>
<dbReference type="InterPro" id="IPR016174">
    <property type="entry name" value="Di-haem_cyt_TM"/>
</dbReference>
<name>A0A1U9ALR8_9BIVA</name>
<dbReference type="GO" id="GO:0046872">
    <property type="term" value="F:metal ion binding"/>
    <property type="evidence" value="ECO:0007669"/>
    <property type="project" value="UniProtKB-UniRule"/>
</dbReference>
<dbReference type="Pfam" id="PF00033">
    <property type="entry name" value="Cytochrome_B"/>
    <property type="match status" value="1"/>
</dbReference>
<keyword evidence="6 18" id="KW-0679">Respiratory chain</keyword>
<dbReference type="InterPro" id="IPR027387">
    <property type="entry name" value="Cytb/b6-like_sf"/>
</dbReference>
<protein>
    <recommendedName>
        <fullName evidence="3 18">Cytochrome b</fullName>
    </recommendedName>
</protein>
<feature type="domain" description="Cytochrome b/b6 C-terminal region profile" evidence="20">
    <location>
        <begin position="214"/>
        <end position="383"/>
    </location>
</feature>
<organism evidence="21">
    <name type="scientific">Anadara pilula</name>
    <dbReference type="NCBI Taxonomy" id="935003"/>
    <lineage>
        <taxon>Eukaryota</taxon>
        <taxon>Metazoa</taxon>
        <taxon>Spiralia</taxon>
        <taxon>Lophotrochozoa</taxon>
        <taxon>Mollusca</taxon>
        <taxon>Bivalvia</taxon>
        <taxon>Autobranchia</taxon>
        <taxon>Pteriomorphia</taxon>
        <taxon>Arcoida</taxon>
        <taxon>Arcoidea</taxon>
        <taxon>Arcidae</taxon>
        <taxon>Anadara</taxon>
    </lineage>
</organism>
<evidence type="ECO:0000256" key="18">
    <source>
        <dbReference type="RuleBase" id="RU362117"/>
    </source>
</evidence>
<evidence type="ECO:0000256" key="13">
    <source>
        <dbReference type="ARBA" id="ARBA00023075"/>
    </source>
</evidence>
<keyword evidence="5 17" id="KW-0349">Heme</keyword>
<dbReference type="InterPro" id="IPR030689">
    <property type="entry name" value="Cytochrome_b"/>
</dbReference>
<accession>A0A1U9ALR8</accession>
<geneLocation type="mitochondrion" evidence="21"/>
<feature type="binding site" description="axial binding residue" evidence="17">
    <location>
        <position position="103"/>
    </location>
    <ligand>
        <name>heme b</name>
        <dbReference type="ChEBI" id="CHEBI:60344"/>
        <label>b566</label>
    </ligand>
    <ligandPart>
        <name>Fe</name>
        <dbReference type="ChEBI" id="CHEBI:18248"/>
    </ligandPart>
</feature>
<feature type="binding site" description="axial binding residue" evidence="17">
    <location>
        <position position="188"/>
    </location>
    <ligand>
        <name>heme b</name>
        <dbReference type="ChEBI" id="CHEBI:60344"/>
        <label>b562</label>
    </ligand>
    <ligandPart>
        <name>Fe</name>
        <dbReference type="ChEBI" id="CHEBI:18248"/>
    </ligandPart>
</feature>
<dbReference type="SUPFAM" id="SSF81648">
    <property type="entry name" value="a domain/subunit of cytochrome bc1 complex (Ubiquinol-cytochrome c reductase)"/>
    <property type="match status" value="1"/>
</dbReference>
<dbReference type="CDD" id="cd00284">
    <property type="entry name" value="Cytochrome_b_N"/>
    <property type="match status" value="1"/>
</dbReference>
<evidence type="ECO:0000256" key="15">
    <source>
        <dbReference type="ARBA" id="ARBA00023136"/>
    </source>
</evidence>
<evidence type="ECO:0000256" key="3">
    <source>
        <dbReference type="ARBA" id="ARBA00013531"/>
    </source>
</evidence>
<keyword evidence="12 17" id="KW-0408">Iron</keyword>
<feature type="binding site" evidence="16">
    <location>
        <position position="207"/>
    </location>
    <ligand>
        <name>a ubiquinone</name>
        <dbReference type="ChEBI" id="CHEBI:16389"/>
    </ligand>
</feature>
<dbReference type="EMBL" id="KU975162">
    <property type="protein sequence ID" value="ANQ92702.1"/>
    <property type="molecule type" value="Genomic_DNA"/>
</dbReference>
<feature type="transmembrane region" description="Helical" evidence="18">
    <location>
        <begin position="292"/>
        <end position="312"/>
    </location>
</feature>
<reference evidence="21" key="1">
    <citation type="submission" date="2016-03" db="EMBL/GenBank/DDBJ databases">
        <authorList>
            <person name="Ploux O."/>
        </authorList>
    </citation>
    <scope>NUCLEOTIDE SEQUENCE</scope>
</reference>
<feature type="transmembrane region" description="Helical" evidence="18">
    <location>
        <begin position="362"/>
        <end position="379"/>
    </location>
</feature>
<keyword evidence="8 17" id="KW-0479">Metal-binding</keyword>
<feature type="transmembrane region" description="Helical" evidence="18">
    <location>
        <begin position="119"/>
        <end position="139"/>
    </location>
</feature>
<comment type="similarity">
    <text evidence="18">Belongs to the cytochrome b family.</text>
</comment>
<dbReference type="InterPro" id="IPR048259">
    <property type="entry name" value="Cytochrome_b_N_euk/bac"/>
</dbReference>
<keyword evidence="10 18" id="KW-0249">Electron transport</keyword>
<dbReference type="SUPFAM" id="SSF81342">
    <property type="entry name" value="Transmembrane di-heme cytochromes"/>
    <property type="match status" value="1"/>
</dbReference>
<dbReference type="PROSITE" id="PS51003">
    <property type="entry name" value="CYTB_CTER"/>
    <property type="match status" value="1"/>
</dbReference>
<dbReference type="GO" id="GO:0006122">
    <property type="term" value="P:mitochondrial electron transport, ubiquinol to cytochrome c"/>
    <property type="evidence" value="ECO:0007669"/>
    <property type="project" value="TreeGrafter"/>
</dbReference>
<evidence type="ECO:0000259" key="20">
    <source>
        <dbReference type="PROSITE" id="PS51003"/>
    </source>
</evidence>
<evidence type="ECO:0000256" key="7">
    <source>
        <dbReference type="ARBA" id="ARBA00022692"/>
    </source>
</evidence>
<feature type="transmembrane region" description="Helical" evidence="18">
    <location>
        <begin position="36"/>
        <end position="62"/>
    </location>
</feature>
<evidence type="ECO:0000313" key="21">
    <source>
        <dbReference type="EMBL" id="ANQ92702.1"/>
    </source>
</evidence>
<feature type="transmembrane region" description="Helical" evidence="18">
    <location>
        <begin position="83"/>
        <end position="104"/>
    </location>
</feature>
<dbReference type="CDD" id="cd00290">
    <property type="entry name" value="cytochrome_b_C"/>
    <property type="match status" value="1"/>
</dbReference>
<evidence type="ECO:0000256" key="12">
    <source>
        <dbReference type="ARBA" id="ARBA00023004"/>
    </source>
</evidence>
<feature type="binding site" description="axial binding residue" evidence="17">
    <location>
        <position position="202"/>
    </location>
    <ligand>
        <name>heme b</name>
        <dbReference type="ChEBI" id="CHEBI:60344"/>
        <label>b566</label>
    </ligand>
    <ligandPart>
        <name>Fe</name>
        <dbReference type="ChEBI" id="CHEBI:18248"/>
    </ligandPart>
</feature>
<evidence type="ECO:0000256" key="10">
    <source>
        <dbReference type="ARBA" id="ARBA00022982"/>
    </source>
</evidence>
<sequence>MMKKKCIKVIRKRYGLLEGVSKNIIDLPCPPNLNMFWNFGSLLGVFLMSQIGSGILLACHYVPSSEGAFLSVAHIMRDVQSGWTIRFIHANGASFFFACLYVHVGRGLYYGSYLSQSGWNIGVVLLLISMAIAFTGYVLPWGQMSYWGATVIVNMFSAIPLVGGEVVEWMYGGFVVCDATLKRFFVFHFIMPLILVLIVVVHLLFLHETGASNPLGVSTFFVPFHPYYSWKDLLGVSVAWFLLSVVCFFFPYLFMDPVNLIPANPMKTPPHIQPEWYFLFAYSILRAVPSKVGGIIALVMSVLILFLVPFFHTGKFRGLAFYPSCRVVFWWFVCNFIFLTWLGSMDVEEPFISAGQVSTCIYFSYFVVIPTMMVVEDLFSRSGSFFIFKVSLWKSSMFKGWSL</sequence>
<evidence type="ECO:0000256" key="14">
    <source>
        <dbReference type="ARBA" id="ARBA00023128"/>
    </source>
</evidence>
<dbReference type="GO" id="GO:0005743">
    <property type="term" value="C:mitochondrial inner membrane"/>
    <property type="evidence" value="ECO:0007669"/>
    <property type="project" value="UniProtKB-SubCell"/>
</dbReference>
<feature type="transmembrane region" description="Helical" evidence="18">
    <location>
        <begin position="184"/>
        <end position="206"/>
    </location>
</feature>
<feature type="transmembrane region" description="Helical" evidence="18">
    <location>
        <begin position="319"/>
        <end position="342"/>
    </location>
</feature>
<gene>
    <name evidence="21" type="primary">CYTB</name>
</gene>
<dbReference type="GO" id="GO:0016491">
    <property type="term" value="F:oxidoreductase activity"/>
    <property type="evidence" value="ECO:0007669"/>
    <property type="project" value="UniProtKB-UniRule"/>
</dbReference>
<dbReference type="AlphaFoldDB" id="A0A1U9ALR8"/>
<feature type="transmembrane region" description="Helical" evidence="18">
    <location>
        <begin position="233"/>
        <end position="254"/>
    </location>
</feature>
<keyword evidence="14 18" id="KW-0496">Mitochondrion</keyword>
<feature type="binding site" description="axial binding residue" evidence="17">
    <location>
        <position position="89"/>
    </location>
    <ligand>
        <name>heme b</name>
        <dbReference type="ChEBI" id="CHEBI:60344"/>
        <label>b562</label>
    </ligand>
    <ligandPart>
        <name>Fe</name>
        <dbReference type="ChEBI" id="CHEBI:18248"/>
    </ligandPart>
</feature>
<evidence type="ECO:0000256" key="8">
    <source>
        <dbReference type="ARBA" id="ARBA00022723"/>
    </source>
</evidence>
<dbReference type="GO" id="GO:0045275">
    <property type="term" value="C:respiratory chain complex III"/>
    <property type="evidence" value="ECO:0007669"/>
    <property type="project" value="InterPro"/>
</dbReference>
<comment type="cofactor">
    <cofactor evidence="17">
        <name>heme</name>
        <dbReference type="ChEBI" id="CHEBI:30413"/>
    </cofactor>
    <text evidence="17">Binds 2 heme groups non-covalently.</text>
</comment>
<evidence type="ECO:0000256" key="11">
    <source>
        <dbReference type="ARBA" id="ARBA00022989"/>
    </source>
</evidence>
<keyword evidence="4 18" id="KW-0813">Transport</keyword>
<dbReference type="InterPro" id="IPR036150">
    <property type="entry name" value="Cyt_b/b6_C_sf"/>
</dbReference>
<evidence type="ECO:0000256" key="5">
    <source>
        <dbReference type="ARBA" id="ARBA00022617"/>
    </source>
</evidence>
<dbReference type="PANTHER" id="PTHR19271">
    <property type="entry name" value="CYTOCHROME B"/>
    <property type="match status" value="1"/>
</dbReference>
<dbReference type="PROSITE" id="PS51002">
    <property type="entry name" value="CYTB_NTER"/>
    <property type="match status" value="1"/>
</dbReference>
<dbReference type="PANTHER" id="PTHR19271:SF16">
    <property type="entry name" value="CYTOCHROME B"/>
    <property type="match status" value="1"/>
</dbReference>
<evidence type="ECO:0000256" key="1">
    <source>
        <dbReference type="ARBA" id="ARBA00002566"/>
    </source>
</evidence>
<comment type="cofactor">
    <cofactor evidence="18">
        <name>heme b</name>
        <dbReference type="ChEBI" id="CHEBI:60344"/>
    </cofactor>
    <text evidence="18">Binds 2 heme groups non-covalently.</text>
</comment>
<dbReference type="PIRSF" id="PIRSF038885">
    <property type="entry name" value="COB"/>
    <property type="match status" value="1"/>
</dbReference>
<keyword evidence="9" id="KW-0999">Mitochondrion inner membrane</keyword>
<dbReference type="Gene3D" id="1.20.810.10">
    <property type="entry name" value="Cytochrome Bc1 Complex, Chain C"/>
    <property type="match status" value="1"/>
</dbReference>
<keyword evidence="15 18" id="KW-0472">Membrane</keyword>
<evidence type="ECO:0000256" key="6">
    <source>
        <dbReference type="ARBA" id="ARBA00022660"/>
    </source>
</evidence>
<feature type="domain" description="Cytochrome b/b6 N-terminal region profile" evidence="19">
    <location>
        <begin position="6"/>
        <end position="215"/>
    </location>
</feature>
<evidence type="ECO:0000256" key="9">
    <source>
        <dbReference type="ARBA" id="ARBA00022792"/>
    </source>
</evidence>
<dbReference type="InterPro" id="IPR005798">
    <property type="entry name" value="Cyt_b/b6_C"/>
</dbReference>
<comment type="function">
    <text evidence="1 18">Component of the ubiquinol-cytochrome c reductase complex (complex III or cytochrome b-c1 complex) that is part of the mitochondrial respiratory chain. The b-c1 complex mediates electron transfer from ubiquinol to cytochrome c. Contributes to the generation of a proton gradient across the mitochondrial membrane that is then used for ATP synthesis.</text>
</comment>
<keyword evidence="7 18" id="KW-0812">Transmembrane</keyword>
<evidence type="ECO:0000256" key="2">
    <source>
        <dbReference type="ARBA" id="ARBA00004448"/>
    </source>
</evidence>
<dbReference type="InterPro" id="IPR005797">
    <property type="entry name" value="Cyt_b/b6_N"/>
</dbReference>
<keyword evidence="11 18" id="KW-1133">Transmembrane helix</keyword>
<dbReference type="GO" id="GO:0008121">
    <property type="term" value="F:quinol-cytochrome-c reductase activity"/>
    <property type="evidence" value="ECO:0007669"/>
    <property type="project" value="InterPro"/>
</dbReference>
<proteinExistence type="inferred from homology"/>
<dbReference type="InterPro" id="IPR048260">
    <property type="entry name" value="Cytochrome_b_C_euk/bac"/>
</dbReference>
<dbReference type="Pfam" id="PF00032">
    <property type="entry name" value="Cytochrom_B_C"/>
    <property type="match status" value="1"/>
</dbReference>
<evidence type="ECO:0000256" key="4">
    <source>
        <dbReference type="ARBA" id="ARBA00022448"/>
    </source>
</evidence>
<evidence type="ECO:0000256" key="16">
    <source>
        <dbReference type="PIRSR" id="PIRSR038885-1"/>
    </source>
</evidence>
<evidence type="ECO:0000256" key="17">
    <source>
        <dbReference type="PIRSR" id="PIRSR038885-2"/>
    </source>
</evidence>
<evidence type="ECO:0000259" key="19">
    <source>
        <dbReference type="PROSITE" id="PS51002"/>
    </source>
</evidence>